<keyword evidence="6" id="KW-0851">Voltage-gated channel</keyword>
<evidence type="ECO:0000256" key="4">
    <source>
        <dbReference type="ARBA" id="ARBA00022692"/>
    </source>
</evidence>
<evidence type="ECO:0000259" key="14">
    <source>
        <dbReference type="Pfam" id="PF00520"/>
    </source>
</evidence>
<keyword evidence="3" id="KW-0633">Potassium transport</keyword>
<keyword evidence="8 13" id="KW-1133">Transmembrane helix</keyword>
<evidence type="ECO:0000256" key="7">
    <source>
        <dbReference type="ARBA" id="ARBA00022958"/>
    </source>
</evidence>
<evidence type="ECO:0000256" key="6">
    <source>
        <dbReference type="ARBA" id="ARBA00022882"/>
    </source>
</evidence>
<dbReference type="PRINTS" id="PR00169">
    <property type="entry name" value="KCHANNEL"/>
</dbReference>
<dbReference type="Pfam" id="PF00520">
    <property type="entry name" value="Ion_trans"/>
    <property type="match status" value="1"/>
</dbReference>
<evidence type="ECO:0000256" key="10">
    <source>
        <dbReference type="ARBA" id="ARBA00023136"/>
    </source>
</evidence>
<dbReference type="Proteomes" id="UP001515480">
    <property type="component" value="Unassembled WGS sequence"/>
</dbReference>
<feature type="transmembrane region" description="Helical" evidence="13">
    <location>
        <begin position="160"/>
        <end position="180"/>
    </location>
</feature>
<dbReference type="Gene3D" id="1.10.287.70">
    <property type="match status" value="1"/>
</dbReference>
<feature type="region of interest" description="Disordered" evidence="12">
    <location>
        <begin position="32"/>
        <end position="56"/>
    </location>
</feature>
<evidence type="ECO:0000256" key="3">
    <source>
        <dbReference type="ARBA" id="ARBA00022538"/>
    </source>
</evidence>
<evidence type="ECO:0000313" key="15">
    <source>
        <dbReference type="EMBL" id="KAL1504178.1"/>
    </source>
</evidence>
<dbReference type="GO" id="GO:0001508">
    <property type="term" value="P:action potential"/>
    <property type="evidence" value="ECO:0007669"/>
    <property type="project" value="TreeGrafter"/>
</dbReference>
<dbReference type="PANTHER" id="PTHR11537:SF254">
    <property type="entry name" value="POTASSIUM VOLTAGE-GATED CHANNEL PROTEIN SHAB"/>
    <property type="match status" value="1"/>
</dbReference>
<dbReference type="InterPro" id="IPR005821">
    <property type="entry name" value="Ion_trans_dom"/>
</dbReference>
<keyword evidence="9" id="KW-0406">Ion transport</keyword>
<dbReference type="InterPro" id="IPR028325">
    <property type="entry name" value="VG_K_chnl"/>
</dbReference>
<keyword evidence="2" id="KW-0813">Transport</keyword>
<feature type="transmembrane region" description="Helical" evidence="13">
    <location>
        <begin position="352"/>
        <end position="376"/>
    </location>
</feature>
<dbReference type="InterPro" id="IPR027359">
    <property type="entry name" value="Volt_channel_dom_sf"/>
</dbReference>
<keyword evidence="10 13" id="KW-0472">Membrane</keyword>
<keyword evidence="4 13" id="KW-0812">Transmembrane</keyword>
<dbReference type="SUPFAM" id="SSF81324">
    <property type="entry name" value="Voltage-gated potassium channels"/>
    <property type="match status" value="1"/>
</dbReference>
<gene>
    <name evidence="15" type="ORF">AB1Y20_010587</name>
</gene>
<evidence type="ECO:0000256" key="8">
    <source>
        <dbReference type="ARBA" id="ARBA00022989"/>
    </source>
</evidence>
<dbReference type="AlphaFoldDB" id="A0AB34ISB1"/>
<dbReference type="PANTHER" id="PTHR11537">
    <property type="entry name" value="VOLTAGE-GATED POTASSIUM CHANNEL"/>
    <property type="match status" value="1"/>
</dbReference>
<evidence type="ECO:0000313" key="16">
    <source>
        <dbReference type="Proteomes" id="UP001515480"/>
    </source>
</evidence>
<organism evidence="15 16">
    <name type="scientific">Prymnesium parvum</name>
    <name type="common">Toxic golden alga</name>
    <dbReference type="NCBI Taxonomy" id="97485"/>
    <lineage>
        <taxon>Eukaryota</taxon>
        <taxon>Haptista</taxon>
        <taxon>Haptophyta</taxon>
        <taxon>Prymnesiophyceae</taxon>
        <taxon>Prymnesiales</taxon>
        <taxon>Prymnesiaceae</taxon>
        <taxon>Prymnesium</taxon>
    </lineage>
</organism>
<sequence>MGYRLGLEQDKFSGSLRGSLVGALATEMHAGSQSAGLHPHTHESLAEEEESEDEDELKHWEMQMRRLDYTRYTGLRRFQVRLWLLFEDSASSTTAVVVQTVLLLLIVLSTGLILFSSLTNCYFVADASTDEPCIINATHAPSTPCTRVCDKKEEFTLSNFVIEAICIGAFTFEFCARLFASPATVGLRNFCLSPTNWIDLLAIVPFYIELVFLISSGSSGSGANALAVLRIVRLTRVLRVVKKSKSLSGLLVLLRTLMKSFVAVLMIVTFAVLACVVCSSLMYSTPEVGDWRAYENSPTDGGNPKGFGMYFREDSSESPFSNMGEIWWWCIQTLTSEGYGAPWVPITWPGKMVGVMAALLGTIVLALPIAVIGMHFDDEWSRNRKEQRFDAASRVARYNMATQYGAHPHRLATQHTTRNVLGAALHRHHDEKDANLGNQVYNLQADLSNLLDDHFRGLRTRLDQTLDMHKDKLRRAIETDLKTVIRERKVSRARVKEVMTAQVSRHSSILEQSYADGSVPISEQDKVALRLHATACNSDYHESSAMEVNAKISNNVTAYLAPA</sequence>
<reference evidence="15 16" key="1">
    <citation type="journal article" date="2024" name="Science">
        <title>Giant polyketide synthase enzymes in the biosynthesis of giant marine polyether toxins.</title>
        <authorList>
            <person name="Fallon T.R."/>
            <person name="Shende V.V."/>
            <person name="Wierzbicki I.H."/>
            <person name="Pendleton A.L."/>
            <person name="Watervoot N.F."/>
            <person name="Auber R.P."/>
            <person name="Gonzalez D.J."/>
            <person name="Wisecaver J.H."/>
            <person name="Moore B.S."/>
        </authorList>
    </citation>
    <scope>NUCLEOTIDE SEQUENCE [LARGE SCALE GENOMIC DNA]</scope>
    <source>
        <strain evidence="15 16">12B1</strain>
    </source>
</reference>
<evidence type="ECO:0000256" key="12">
    <source>
        <dbReference type="SAM" id="MobiDB-lite"/>
    </source>
</evidence>
<evidence type="ECO:0000256" key="9">
    <source>
        <dbReference type="ARBA" id="ARBA00023065"/>
    </source>
</evidence>
<accession>A0AB34ISB1</accession>
<evidence type="ECO:0000256" key="5">
    <source>
        <dbReference type="ARBA" id="ARBA00022826"/>
    </source>
</evidence>
<feature type="compositionally biased region" description="Acidic residues" evidence="12">
    <location>
        <begin position="46"/>
        <end position="55"/>
    </location>
</feature>
<dbReference type="EMBL" id="JBGBPQ010000020">
    <property type="protein sequence ID" value="KAL1504178.1"/>
    <property type="molecule type" value="Genomic_DNA"/>
</dbReference>
<keyword evidence="16" id="KW-1185">Reference proteome</keyword>
<feature type="domain" description="Ion transport" evidence="14">
    <location>
        <begin position="112"/>
        <end position="379"/>
    </location>
</feature>
<keyword evidence="7" id="KW-0630">Potassium</keyword>
<feature type="transmembrane region" description="Helical" evidence="13">
    <location>
        <begin position="250"/>
        <end position="283"/>
    </location>
</feature>
<feature type="transmembrane region" description="Helical" evidence="13">
    <location>
        <begin position="200"/>
        <end position="229"/>
    </location>
</feature>
<name>A0AB34ISB1_PRYPA</name>
<comment type="caution">
    <text evidence="15">The sequence shown here is derived from an EMBL/GenBank/DDBJ whole genome shotgun (WGS) entry which is preliminary data.</text>
</comment>
<proteinExistence type="predicted"/>
<dbReference type="Gene3D" id="1.20.120.350">
    <property type="entry name" value="Voltage-gated potassium channels. Chain C"/>
    <property type="match status" value="1"/>
</dbReference>
<evidence type="ECO:0000256" key="13">
    <source>
        <dbReference type="SAM" id="Phobius"/>
    </source>
</evidence>
<keyword evidence="5" id="KW-0631">Potassium channel</keyword>
<dbReference type="GO" id="GO:0008076">
    <property type="term" value="C:voltage-gated potassium channel complex"/>
    <property type="evidence" value="ECO:0007669"/>
    <property type="project" value="InterPro"/>
</dbReference>
<evidence type="ECO:0000256" key="2">
    <source>
        <dbReference type="ARBA" id="ARBA00022448"/>
    </source>
</evidence>
<protein>
    <recommendedName>
        <fullName evidence="14">Ion transport domain-containing protein</fullName>
    </recommendedName>
</protein>
<evidence type="ECO:0000256" key="11">
    <source>
        <dbReference type="ARBA" id="ARBA00023303"/>
    </source>
</evidence>
<evidence type="ECO:0000256" key="1">
    <source>
        <dbReference type="ARBA" id="ARBA00004141"/>
    </source>
</evidence>
<feature type="transmembrane region" description="Helical" evidence="13">
    <location>
        <begin position="93"/>
        <end position="115"/>
    </location>
</feature>
<comment type="subcellular location">
    <subcellularLocation>
        <location evidence="1">Membrane</location>
        <topology evidence="1">Multi-pass membrane protein</topology>
    </subcellularLocation>
</comment>
<dbReference type="GO" id="GO:0005249">
    <property type="term" value="F:voltage-gated potassium channel activity"/>
    <property type="evidence" value="ECO:0007669"/>
    <property type="project" value="InterPro"/>
</dbReference>
<keyword evidence="11" id="KW-0407">Ion channel</keyword>